<dbReference type="NCBIfam" id="NF037995">
    <property type="entry name" value="TRAP_S1"/>
    <property type="match status" value="1"/>
</dbReference>
<keyword evidence="4 5" id="KW-0732">Signal</keyword>
<evidence type="ECO:0000256" key="1">
    <source>
        <dbReference type="ARBA" id="ARBA00004196"/>
    </source>
</evidence>
<dbReference type="Gene3D" id="3.40.190.170">
    <property type="entry name" value="Bacterial extracellular solute-binding protein, family 7"/>
    <property type="match status" value="1"/>
</dbReference>
<evidence type="ECO:0000256" key="3">
    <source>
        <dbReference type="ARBA" id="ARBA00022448"/>
    </source>
</evidence>
<evidence type="ECO:0000313" key="7">
    <source>
        <dbReference type="Proteomes" id="UP000196386"/>
    </source>
</evidence>
<dbReference type="Proteomes" id="UP000196386">
    <property type="component" value="Unassembled WGS sequence"/>
</dbReference>
<evidence type="ECO:0000313" key="6">
    <source>
        <dbReference type="EMBL" id="OUP68225.1"/>
    </source>
</evidence>
<feature type="chain" id="PRO_5039537876" evidence="5">
    <location>
        <begin position="29"/>
        <end position="356"/>
    </location>
</feature>
<dbReference type="AlphaFoldDB" id="A0A1Y4MHH7"/>
<proteinExistence type="inferred from homology"/>
<evidence type="ECO:0000256" key="2">
    <source>
        <dbReference type="ARBA" id="ARBA00009023"/>
    </source>
</evidence>
<dbReference type="NCBIfam" id="TIGR00787">
    <property type="entry name" value="dctP"/>
    <property type="match status" value="1"/>
</dbReference>
<dbReference type="PROSITE" id="PS51257">
    <property type="entry name" value="PROKAR_LIPOPROTEIN"/>
    <property type="match status" value="1"/>
</dbReference>
<reference evidence="7" key="1">
    <citation type="submission" date="2017-04" db="EMBL/GenBank/DDBJ databases">
        <title>Function of individual gut microbiota members based on whole genome sequencing of pure cultures obtained from chicken caecum.</title>
        <authorList>
            <person name="Medvecky M."/>
            <person name="Cejkova D."/>
            <person name="Polansky O."/>
            <person name="Karasova D."/>
            <person name="Kubasova T."/>
            <person name="Cizek A."/>
            <person name="Rychlik I."/>
        </authorList>
    </citation>
    <scope>NUCLEOTIDE SEQUENCE [LARGE SCALE GENOMIC DNA]</scope>
    <source>
        <strain evidence="7">An175</strain>
    </source>
</reference>
<comment type="similarity">
    <text evidence="2">Belongs to the bacterial solute-binding protein 7 family.</text>
</comment>
<name>A0A1Y4MHH7_9FIRM</name>
<dbReference type="InterPro" id="IPR018389">
    <property type="entry name" value="DctP_fam"/>
</dbReference>
<dbReference type="EMBL" id="NFKP01000020">
    <property type="protein sequence ID" value="OUP68225.1"/>
    <property type="molecule type" value="Genomic_DNA"/>
</dbReference>
<keyword evidence="3" id="KW-0813">Transport</keyword>
<comment type="subcellular location">
    <subcellularLocation>
        <location evidence="1">Cell envelope</location>
    </subcellularLocation>
</comment>
<comment type="caution">
    <text evidence="6">The sequence shown here is derived from an EMBL/GenBank/DDBJ whole genome shotgun (WGS) entry which is preliminary data.</text>
</comment>
<dbReference type="InterPro" id="IPR038404">
    <property type="entry name" value="TRAP_DctP_sf"/>
</dbReference>
<gene>
    <name evidence="6" type="ORF">B5F11_14180</name>
</gene>
<evidence type="ECO:0000256" key="5">
    <source>
        <dbReference type="SAM" id="SignalP"/>
    </source>
</evidence>
<dbReference type="GO" id="GO:0055085">
    <property type="term" value="P:transmembrane transport"/>
    <property type="evidence" value="ECO:0007669"/>
    <property type="project" value="InterPro"/>
</dbReference>
<sequence>MKRRNSNMKWNRILALGMGTALCLSLMAGCGSGGDISSSDVQEDGFPELNISLAHSAATSHAHNTAAQTFADIVSEQTGGKVTVTIYPASELGDQPALIESCYTDGDVDMVIASQSNMATYMPKLNALAAPFLFDSYDHAHKVMDDYVLDWINEDVGTQMNMHALAMFDYGFRHVTTNDIVVNSADDLNGVKIRVPGSAGLLATFDALGCNTQTIAYSELYQSLKQGVVAAEENPVATILADSYFECQNQLALTGHFFDVQTLLINKSLWESMSPELQQIIQNAALEAQQVTRNLIADGEDADIEALKDKGMNVTTPDKQSFIDKMAPAYEEIASLCGQDELDNLMAAAKAASESA</sequence>
<dbReference type="InterPro" id="IPR004682">
    <property type="entry name" value="TRAP_DctP"/>
</dbReference>
<dbReference type="Pfam" id="PF03480">
    <property type="entry name" value="DctP"/>
    <property type="match status" value="1"/>
</dbReference>
<protein>
    <submittedName>
        <fullName evidence="6">TRAP transporter substrate-binding protein DctP</fullName>
    </submittedName>
</protein>
<dbReference type="PANTHER" id="PTHR33376:SF4">
    <property type="entry name" value="SIALIC ACID-BINDING PERIPLASMIC PROTEIN SIAP"/>
    <property type="match status" value="1"/>
</dbReference>
<dbReference type="GO" id="GO:0030288">
    <property type="term" value="C:outer membrane-bounded periplasmic space"/>
    <property type="evidence" value="ECO:0007669"/>
    <property type="project" value="InterPro"/>
</dbReference>
<feature type="signal peptide" evidence="5">
    <location>
        <begin position="1"/>
        <end position="28"/>
    </location>
</feature>
<organism evidence="6 7">
    <name type="scientific">Anaerotruncus colihominis</name>
    <dbReference type="NCBI Taxonomy" id="169435"/>
    <lineage>
        <taxon>Bacteria</taxon>
        <taxon>Bacillati</taxon>
        <taxon>Bacillota</taxon>
        <taxon>Clostridia</taxon>
        <taxon>Eubacteriales</taxon>
        <taxon>Oscillospiraceae</taxon>
        <taxon>Anaerotruncus</taxon>
    </lineage>
</organism>
<dbReference type="PANTHER" id="PTHR33376">
    <property type="match status" value="1"/>
</dbReference>
<dbReference type="PIRSF" id="PIRSF006470">
    <property type="entry name" value="DctB"/>
    <property type="match status" value="1"/>
</dbReference>
<accession>A0A1Y4MHH7</accession>
<dbReference type="CDD" id="cd13603">
    <property type="entry name" value="PBP2_TRAP_Siap_TeaA_like"/>
    <property type="match status" value="1"/>
</dbReference>
<evidence type="ECO:0000256" key="4">
    <source>
        <dbReference type="ARBA" id="ARBA00022729"/>
    </source>
</evidence>